<accession>A0A0D0Q5K9</accession>
<reference evidence="1 2" key="1">
    <citation type="submission" date="2013-01" db="EMBL/GenBank/DDBJ databases">
        <authorList>
            <person name="Fiebig A."/>
            <person name="Goeker M."/>
            <person name="Klenk H.-P.P."/>
        </authorList>
    </citation>
    <scope>NUCLEOTIDE SEQUENCE [LARGE SCALE GENOMIC DNA]</scope>
    <source>
        <strain evidence="1 2">DSM 24838</strain>
    </source>
</reference>
<evidence type="ECO:0008006" key="3">
    <source>
        <dbReference type="Google" id="ProtNLM"/>
    </source>
</evidence>
<dbReference type="Proteomes" id="UP000035100">
    <property type="component" value="Unassembled WGS sequence"/>
</dbReference>
<dbReference type="InterPro" id="IPR027417">
    <property type="entry name" value="P-loop_NTPase"/>
</dbReference>
<dbReference type="RefSeq" id="WP_018301315.1">
    <property type="nucleotide sequence ID" value="NZ_KB902276.1"/>
</dbReference>
<comment type="caution">
    <text evidence="1">The sequence shown here is derived from an EMBL/GenBank/DDBJ whole genome shotgun (WGS) entry which is preliminary data.</text>
</comment>
<keyword evidence="2" id="KW-1185">Reference proteome</keyword>
<proteinExistence type="predicted"/>
<dbReference type="PATRIC" id="fig|1123501.6.peg.1408"/>
<gene>
    <name evidence="1" type="ORF">Wenmar_01324</name>
</gene>
<name>A0A0D0Q5K9_9RHOB</name>
<protein>
    <recommendedName>
        <fullName evidence="3">Gamma-glutamyl kinase</fullName>
    </recommendedName>
</protein>
<dbReference type="eggNOG" id="ENOG5031EKP">
    <property type="taxonomic scope" value="Bacteria"/>
</dbReference>
<dbReference type="STRING" id="1123501.Wenmar_01324"/>
<dbReference type="AlphaFoldDB" id="A0A0D0Q5K9"/>
<dbReference type="SUPFAM" id="SSF52540">
    <property type="entry name" value="P-loop containing nucleoside triphosphate hydrolases"/>
    <property type="match status" value="1"/>
</dbReference>
<evidence type="ECO:0000313" key="1">
    <source>
        <dbReference type="EMBL" id="KIQ69754.1"/>
    </source>
</evidence>
<dbReference type="OrthoDB" id="7687351at2"/>
<sequence length="198" mass="22327">MLVFWKESLVLFAVPKTGTTALEGHLAPRAALVLRDPPIVKHTPVYRYRRFLAPYLALAGDKVFDTVAAVRHPVDWLGSWYRYRHRDDLVGHPNSTRGVTFDRFVAEYARGKPAPYAAVGSQARFLRGQEAAIGVTHLFRYEAHDKLVAFLEERLGTRIALDRLNVSPDMPLDLAPSTEARLREKRPEEFAAYEAGVA</sequence>
<organism evidence="1 2">
    <name type="scientific">Wenxinia marina DSM 24838</name>
    <dbReference type="NCBI Taxonomy" id="1123501"/>
    <lineage>
        <taxon>Bacteria</taxon>
        <taxon>Pseudomonadati</taxon>
        <taxon>Pseudomonadota</taxon>
        <taxon>Alphaproteobacteria</taxon>
        <taxon>Rhodobacterales</taxon>
        <taxon>Roseobacteraceae</taxon>
        <taxon>Wenxinia</taxon>
    </lineage>
</organism>
<evidence type="ECO:0000313" key="2">
    <source>
        <dbReference type="Proteomes" id="UP000035100"/>
    </source>
</evidence>
<dbReference type="EMBL" id="AONG01000008">
    <property type="protein sequence ID" value="KIQ69754.1"/>
    <property type="molecule type" value="Genomic_DNA"/>
</dbReference>